<evidence type="ECO:0000259" key="2">
    <source>
        <dbReference type="Pfam" id="PF00156"/>
    </source>
</evidence>
<reference evidence="3" key="2">
    <citation type="journal article" date="2021" name="PeerJ">
        <title>Extensive microbial diversity within the chicken gut microbiome revealed by metagenomics and culture.</title>
        <authorList>
            <person name="Gilroy R."/>
            <person name="Ravi A."/>
            <person name="Getino M."/>
            <person name="Pursley I."/>
            <person name="Horton D.L."/>
            <person name="Alikhan N.F."/>
            <person name="Baker D."/>
            <person name="Gharbi K."/>
            <person name="Hall N."/>
            <person name="Watson M."/>
            <person name="Adriaenssens E.M."/>
            <person name="Foster-Nyarko E."/>
            <person name="Jarju S."/>
            <person name="Secka A."/>
            <person name="Antonio M."/>
            <person name="Oren A."/>
            <person name="Chaudhuri R.R."/>
            <person name="La Ragione R."/>
            <person name="Hildebrand F."/>
            <person name="Pallen M.J."/>
        </authorList>
    </citation>
    <scope>NUCLEOTIDE SEQUENCE</scope>
    <source>
        <strain evidence="3">4509</strain>
    </source>
</reference>
<dbReference type="AlphaFoldDB" id="A0A9D1IPJ0"/>
<comment type="caution">
    <text evidence="3">The sequence shown here is derived from an EMBL/GenBank/DDBJ whole genome shotgun (WGS) entry which is preliminary data.</text>
</comment>
<evidence type="ECO:0000256" key="1">
    <source>
        <dbReference type="ARBA" id="ARBA00008007"/>
    </source>
</evidence>
<dbReference type="Gene3D" id="3.40.50.2020">
    <property type="match status" value="1"/>
</dbReference>
<dbReference type="InterPro" id="IPR051910">
    <property type="entry name" value="ComF/GntX_DNA_util-trans"/>
</dbReference>
<reference evidence="3" key="1">
    <citation type="submission" date="2020-10" db="EMBL/GenBank/DDBJ databases">
        <authorList>
            <person name="Gilroy R."/>
        </authorList>
    </citation>
    <scope>NUCLEOTIDE SEQUENCE</scope>
    <source>
        <strain evidence="3">4509</strain>
    </source>
</reference>
<dbReference type="EMBL" id="DVMX01000006">
    <property type="protein sequence ID" value="HIU41012.1"/>
    <property type="molecule type" value="Genomic_DNA"/>
</dbReference>
<dbReference type="InterPro" id="IPR029057">
    <property type="entry name" value="PRTase-like"/>
</dbReference>
<dbReference type="CDD" id="cd06223">
    <property type="entry name" value="PRTases_typeI"/>
    <property type="match status" value="1"/>
</dbReference>
<dbReference type="Proteomes" id="UP000824082">
    <property type="component" value="Unassembled WGS sequence"/>
</dbReference>
<dbReference type="SUPFAM" id="SSF53271">
    <property type="entry name" value="PRTase-like"/>
    <property type="match status" value="1"/>
</dbReference>
<dbReference type="PANTHER" id="PTHR47505">
    <property type="entry name" value="DNA UTILIZATION PROTEIN YHGH"/>
    <property type="match status" value="1"/>
</dbReference>
<gene>
    <name evidence="3" type="ORF">IAD19_00470</name>
</gene>
<dbReference type="PANTHER" id="PTHR47505:SF1">
    <property type="entry name" value="DNA UTILIZATION PROTEIN YHGH"/>
    <property type="match status" value="1"/>
</dbReference>
<proteinExistence type="inferred from homology"/>
<comment type="similarity">
    <text evidence="1">Belongs to the ComF/GntX family.</text>
</comment>
<accession>A0A9D1IPJ0</accession>
<sequence length="243" mass="27970">MWNKVWEYLQFLLFGRHCVFCGKALPYDAWYCPDCGRIAEEHWFWNCPLCGESPCVCMPGEYPLDGLIARVDYHHGGKEAVLALKSGARPSAAKTMAWMMTAWMEEEDWSLLPFDCILPAPSAPSLFQERGEHAVLLAKYLSRQTGIPYRVGYLQKRRFTRRQHTLSSAKQRRENLQKRLVLRQPETFEGKTVLLVDDVVTTGSTLTECARLLRKCGAERVYAVAFCRTQRKLNMEKQHSSSE</sequence>
<name>A0A9D1IPJ0_9FIRM</name>
<organism evidence="3 4">
    <name type="scientific">Candidatus Egerieicola faecale</name>
    <dbReference type="NCBI Taxonomy" id="2840774"/>
    <lineage>
        <taxon>Bacteria</taxon>
        <taxon>Bacillati</taxon>
        <taxon>Bacillota</taxon>
        <taxon>Clostridia</taxon>
        <taxon>Eubacteriales</taxon>
        <taxon>Oscillospiraceae</taxon>
        <taxon>Oscillospiraceae incertae sedis</taxon>
        <taxon>Candidatus Egerieicola</taxon>
    </lineage>
</organism>
<protein>
    <submittedName>
        <fullName evidence="3">ComF family protein</fullName>
    </submittedName>
</protein>
<feature type="domain" description="Phosphoribosyltransferase" evidence="2">
    <location>
        <begin position="134"/>
        <end position="234"/>
    </location>
</feature>
<evidence type="ECO:0000313" key="4">
    <source>
        <dbReference type="Proteomes" id="UP000824082"/>
    </source>
</evidence>
<dbReference type="InterPro" id="IPR000836">
    <property type="entry name" value="PRTase_dom"/>
</dbReference>
<evidence type="ECO:0000313" key="3">
    <source>
        <dbReference type="EMBL" id="HIU41012.1"/>
    </source>
</evidence>
<dbReference type="Pfam" id="PF00156">
    <property type="entry name" value="Pribosyltran"/>
    <property type="match status" value="1"/>
</dbReference>